<proteinExistence type="predicted"/>
<dbReference type="Pfam" id="PF06602">
    <property type="entry name" value="Myotub-related"/>
    <property type="match status" value="2"/>
</dbReference>
<feature type="domain" description="Myotubularin phosphatase" evidence="2">
    <location>
        <begin position="178"/>
        <end position="572"/>
    </location>
</feature>
<dbReference type="EMBL" id="CAJVCH010570678">
    <property type="protein sequence ID" value="CAG7835583.1"/>
    <property type="molecule type" value="Genomic_DNA"/>
</dbReference>
<organism evidence="3 4">
    <name type="scientific">Allacma fusca</name>
    <dbReference type="NCBI Taxonomy" id="39272"/>
    <lineage>
        <taxon>Eukaryota</taxon>
        <taxon>Metazoa</taxon>
        <taxon>Ecdysozoa</taxon>
        <taxon>Arthropoda</taxon>
        <taxon>Hexapoda</taxon>
        <taxon>Collembola</taxon>
        <taxon>Symphypleona</taxon>
        <taxon>Sminthuridae</taxon>
        <taxon>Allacma</taxon>
    </lineage>
</organism>
<dbReference type="InterPro" id="IPR030564">
    <property type="entry name" value="Myotubularin"/>
</dbReference>
<dbReference type="InterPro" id="IPR010569">
    <property type="entry name" value="Myotubularin-like_Pase_dom"/>
</dbReference>
<comment type="caution">
    <text evidence="3">The sequence shown here is derived from an EMBL/GenBank/DDBJ whole genome shotgun (WGS) entry which is preliminary data.</text>
</comment>
<dbReference type="OrthoDB" id="271628at2759"/>
<accession>A0A8J2LP61</accession>
<dbReference type="GO" id="GO:0005737">
    <property type="term" value="C:cytoplasm"/>
    <property type="evidence" value="ECO:0007669"/>
    <property type="project" value="TreeGrafter"/>
</dbReference>
<dbReference type="GO" id="GO:0016020">
    <property type="term" value="C:membrane"/>
    <property type="evidence" value="ECO:0007669"/>
    <property type="project" value="TreeGrafter"/>
</dbReference>
<gene>
    <name evidence="3" type="ORF">AFUS01_LOCUS44936</name>
</gene>
<dbReference type="PANTHER" id="PTHR10807:SF110">
    <property type="entry name" value="FI17948P1"/>
    <property type="match status" value="1"/>
</dbReference>
<evidence type="ECO:0000256" key="1">
    <source>
        <dbReference type="SAM" id="MobiDB-lite"/>
    </source>
</evidence>
<protein>
    <recommendedName>
        <fullName evidence="2">Myotubularin phosphatase domain-containing protein</fullName>
    </recommendedName>
</protein>
<dbReference type="AlphaFoldDB" id="A0A8J2LP61"/>
<evidence type="ECO:0000313" key="4">
    <source>
        <dbReference type="Proteomes" id="UP000708208"/>
    </source>
</evidence>
<name>A0A8J2LP61_9HEXA</name>
<feature type="region of interest" description="Disordered" evidence="1">
    <location>
        <begin position="661"/>
        <end position="694"/>
    </location>
</feature>
<sequence length="694" mass="78148">MKIPRPVGEAFLQPTFLGGELVIAEAHNVLKFTSLSKKNGVSGSLYVTNARLVFVSSDHVGQEVSVPLLSIHTLWHYEDEKRKVKHKIKLIPSGSQTSVLFSSGSTRIYEIFVVCSNFRTLNVSFKFSPIDHGKKICNAILHHAIPDPLERLFYFDFCKVTEADYEGGYNRYSCVPYFDVALDWHKELKFTRAPAYRVSDVNEAFTMCETLPEWFVVPAAINDARLSNLAERLKGSRPPFWVWGDSHGAAIIRMGKLHNEADSSSENAFFEILRKSHPEKIPPQIFDLEINLPMKEIKQSFHRLLELCCPESLSQYEESDSRFLSLLEHTKWMWWVSRAIQISGDVAEKIVNKPEVVILQEHESRDVSCLIGSVVQLIVDPRFRTAIGLFSLIQKDWIATGHPFHSGYLHTSPVFLLFLDVVFQLCSQNPFQFEFNELLLTEIWDSVFDATSGTFLFDSPKQRKNMELRKDLSIWHKVLQKNASQVSPKAPDTFTGKANMIASSSFLFPGSAHFRPTLPASLILPQLPQRLINPMYKIRGLLYPPTRDGQNNPYLLACSSSMCDVQLWTSLYLNRTLESVPAVGMASGGISSPIALKPNEPYFPTASKQRASSTSSSSPMETTSFIYNTEASKAKTGPDSTTELKLVDILLSTLTSANRYHRNPHVSNNFSPSRMKGPSVPPRINPFSANSTNL</sequence>
<dbReference type="PROSITE" id="PS51339">
    <property type="entry name" value="PPASE_MYOTUBULARIN"/>
    <property type="match status" value="1"/>
</dbReference>
<keyword evidence="4" id="KW-1185">Reference proteome</keyword>
<dbReference type="PANTHER" id="PTHR10807">
    <property type="entry name" value="MYOTUBULARIN-RELATED"/>
    <property type="match status" value="1"/>
</dbReference>
<evidence type="ECO:0000259" key="2">
    <source>
        <dbReference type="PROSITE" id="PS51339"/>
    </source>
</evidence>
<dbReference type="Proteomes" id="UP000708208">
    <property type="component" value="Unassembled WGS sequence"/>
</dbReference>
<reference evidence="3" key="1">
    <citation type="submission" date="2021-06" db="EMBL/GenBank/DDBJ databases">
        <authorList>
            <person name="Hodson N. C."/>
            <person name="Mongue J. A."/>
            <person name="Jaron S. K."/>
        </authorList>
    </citation>
    <scope>NUCLEOTIDE SEQUENCE</scope>
</reference>
<dbReference type="GO" id="GO:0046856">
    <property type="term" value="P:phosphatidylinositol dephosphorylation"/>
    <property type="evidence" value="ECO:0007669"/>
    <property type="project" value="TreeGrafter"/>
</dbReference>
<evidence type="ECO:0000313" key="3">
    <source>
        <dbReference type="EMBL" id="CAG7835583.1"/>
    </source>
</evidence>